<reference evidence="2" key="2">
    <citation type="journal article" date="2013" name="Nat. Commun.">
        <title>Genome of the Chinese tree shrew.</title>
        <authorList>
            <person name="Fan Y."/>
            <person name="Huang Z.Y."/>
            <person name="Cao C.C."/>
            <person name="Chen C.S."/>
            <person name="Chen Y.X."/>
            <person name="Fan D.D."/>
            <person name="He J."/>
            <person name="Hou H.L."/>
            <person name="Hu L."/>
            <person name="Hu X.T."/>
            <person name="Jiang X.T."/>
            <person name="Lai R."/>
            <person name="Lang Y.S."/>
            <person name="Liang B."/>
            <person name="Liao S.G."/>
            <person name="Mu D."/>
            <person name="Ma Y.Y."/>
            <person name="Niu Y.Y."/>
            <person name="Sun X.Q."/>
            <person name="Xia J.Q."/>
            <person name="Xiao J."/>
            <person name="Xiong Z.Q."/>
            <person name="Xu L."/>
            <person name="Yang L."/>
            <person name="Zhang Y."/>
            <person name="Zhao W."/>
            <person name="Zhao X.D."/>
            <person name="Zheng Y.T."/>
            <person name="Zhou J.M."/>
            <person name="Zhu Y.B."/>
            <person name="Zhang G.J."/>
            <person name="Wang J."/>
            <person name="Yao Y.G."/>
        </authorList>
    </citation>
    <scope>NUCLEOTIDE SEQUENCE [LARGE SCALE GENOMIC DNA]</scope>
</reference>
<dbReference type="AlphaFoldDB" id="L9KNM4"/>
<proteinExistence type="predicted"/>
<dbReference type="EMBL" id="KB320803">
    <property type="protein sequence ID" value="ELW62767.1"/>
    <property type="molecule type" value="Genomic_DNA"/>
</dbReference>
<name>L9KNM4_TUPCH</name>
<gene>
    <name evidence="1" type="ORF">TREES_T100000775</name>
</gene>
<keyword evidence="2" id="KW-1185">Reference proteome</keyword>
<accession>L9KNM4</accession>
<evidence type="ECO:0000313" key="1">
    <source>
        <dbReference type="EMBL" id="ELW62767.1"/>
    </source>
</evidence>
<organism evidence="1 2">
    <name type="scientific">Tupaia chinensis</name>
    <name type="common">Chinese tree shrew</name>
    <name type="synonym">Tupaia belangeri chinensis</name>
    <dbReference type="NCBI Taxonomy" id="246437"/>
    <lineage>
        <taxon>Eukaryota</taxon>
        <taxon>Metazoa</taxon>
        <taxon>Chordata</taxon>
        <taxon>Craniata</taxon>
        <taxon>Vertebrata</taxon>
        <taxon>Euteleostomi</taxon>
        <taxon>Mammalia</taxon>
        <taxon>Eutheria</taxon>
        <taxon>Euarchontoglires</taxon>
        <taxon>Scandentia</taxon>
        <taxon>Tupaiidae</taxon>
        <taxon>Tupaia</taxon>
    </lineage>
</organism>
<dbReference type="InParanoid" id="L9KNM4"/>
<sequence>MGVEASTRPAYGEAKAGVFCGALKTEPGKQDSLCSQVSESFQLSSAPSDISLVSECCGLNAFCFRTESSMCHCEAVTTLLLCFTVCLQSSQPLHGPDLRVGGSRCTPERGHTHVRVREQEEGEAHENAGSGDLRAFGTFVAWPTSGFSLPSEATALVPPHKGRDIVLGEPLRHWAASDLCLILIYLPSGPQATAEGDPRVRKAPQLLWAALDPDELAHTPVAGVPGEGHDEGVPDCRRPEITEEALQPGTQLSFLVEEVHETFVWAPKGLSQMNFMFTMTCFIMKMEYLEILNQNFPKNPKMKYKKKEKGSPLLNLHQKMRTVAAMTLTLC</sequence>
<reference evidence="2" key="1">
    <citation type="submission" date="2012-07" db="EMBL/GenBank/DDBJ databases">
        <title>Genome of the Chinese tree shrew, a rising model animal genetically related to primates.</title>
        <authorList>
            <person name="Zhang G."/>
            <person name="Fan Y."/>
            <person name="Yao Y."/>
            <person name="Huang Z."/>
        </authorList>
    </citation>
    <scope>NUCLEOTIDE SEQUENCE [LARGE SCALE GENOMIC DNA]</scope>
</reference>
<evidence type="ECO:0000313" key="2">
    <source>
        <dbReference type="Proteomes" id="UP000011518"/>
    </source>
</evidence>
<dbReference type="Proteomes" id="UP000011518">
    <property type="component" value="Unassembled WGS sequence"/>
</dbReference>
<protein>
    <submittedName>
        <fullName evidence="1">Uncharacterized protein</fullName>
    </submittedName>
</protein>